<keyword evidence="2" id="KW-1185">Reference proteome</keyword>
<name>R7QMY3_CHOCR</name>
<gene>
    <name evidence="1" type="ORF">CHC_T00006847001</name>
</gene>
<dbReference type="KEGG" id="ccp:CHC_T00006847001"/>
<evidence type="ECO:0000313" key="2">
    <source>
        <dbReference type="Proteomes" id="UP000012073"/>
    </source>
</evidence>
<organism evidence="1 2">
    <name type="scientific">Chondrus crispus</name>
    <name type="common">Carrageen Irish moss</name>
    <name type="synonym">Polymorpha crispa</name>
    <dbReference type="NCBI Taxonomy" id="2769"/>
    <lineage>
        <taxon>Eukaryota</taxon>
        <taxon>Rhodophyta</taxon>
        <taxon>Florideophyceae</taxon>
        <taxon>Rhodymeniophycidae</taxon>
        <taxon>Gigartinales</taxon>
        <taxon>Gigartinaceae</taxon>
        <taxon>Chondrus</taxon>
    </lineage>
</organism>
<protein>
    <submittedName>
        <fullName evidence="1">Uncharacterized protein</fullName>
    </submittedName>
</protein>
<proteinExistence type="predicted"/>
<evidence type="ECO:0000313" key="1">
    <source>
        <dbReference type="EMBL" id="CDF39867.1"/>
    </source>
</evidence>
<dbReference type="AlphaFoldDB" id="R7QMY3"/>
<dbReference type="RefSeq" id="XP_005710161.1">
    <property type="nucleotide sequence ID" value="XM_005710104.1"/>
</dbReference>
<accession>R7QMY3</accession>
<dbReference type="GeneID" id="17317887"/>
<sequence>MYVYIADLTNFKAHPNSELMYESYQATSDRNKCCYTKHFQDSAWSSRYAQHQSSSV</sequence>
<dbReference type="EMBL" id="HG002086">
    <property type="protein sequence ID" value="CDF39867.1"/>
    <property type="molecule type" value="Genomic_DNA"/>
</dbReference>
<dbReference type="Proteomes" id="UP000012073">
    <property type="component" value="Unassembled WGS sequence"/>
</dbReference>
<dbReference type="Gramene" id="CDF39867">
    <property type="protein sequence ID" value="CDF39867"/>
    <property type="gene ID" value="CHC_T00006847001"/>
</dbReference>
<reference evidence="2" key="1">
    <citation type="journal article" date="2013" name="Proc. Natl. Acad. Sci. U.S.A.">
        <title>Genome structure and metabolic features in the red seaweed Chondrus crispus shed light on evolution of the Archaeplastida.</title>
        <authorList>
            <person name="Collen J."/>
            <person name="Porcel B."/>
            <person name="Carre W."/>
            <person name="Ball S.G."/>
            <person name="Chaparro C."/>
            <person name="Tonon T."/>
            <person name="Barbeyron T."/>
            <person name="Michel G."/>
            <person name="Noel B."/>
            <person name="Valentin K."/>
            <person name="Elias M."/>
            <person name="Artiguenave F."/>
            <person name="Arun A."/>
            <person name="Aury J.M."/>
            <person name="Barbosa-Neto J.F."/>
            <person name="Bothwell J.H."/>
            <person name="Bouget F.Y."/>
            <person name="Brillet L."/>
            <person name="Cabello-Hurtado F."/>
            <person name="Capella-Gutierrez S."/>
            <person name="Charrier B."/>
            <person name="Cladiere L."/>
            <person name="Cock J.M."/>
            <person name="Coelho S.M."/>
            <person name="Colleoni C."/>
            <person name="Czjzek M."/>
            <person name="Da Silva C."/>
            <person name="Delage L."/>
            <person name="Denoeud F."/>
            <person name="Deschamps P."/>
            <person name="Dittami S.M."/>
            <person name="Gabaldon T."/>
            <person name="Gachon C.M."/>
            <person name="Groisillier A."/>
            <person name="Herve C."/>
            <person name="Jabbari K."/>
            <person name="Katinka M."/>
            <person name="Kloareg B."/>
            <person name="Kowalczyk N."/>
            <person name="Labadie K."/>
            <person name="Leblanc C."/>
            <person name="Lopez P.J."/>
            <person name="McLachlan D.H."/>
            <person name="Meslet-Cladiere L."/>
            <person name="Moustafa A."/>
            <person name="Nehr Z."/>
            <person name="Nyvall Collen P."/>
            <person name="Panaud O."/>
            <person name="Partensky F."/>
            <person name="Poulain J."/>
            <person name="Rensing S.A."/>
            <person name="Rousvoal S."/>
            <person name="Samson G."/>
            <person name="Symeonidi A."/>
            <person name="Weissenbach J."/>
            <person name="Zambounis A."/>
            <person name="Wincker P."/>
            <person name="Boyen C."/>
        </authorList>
    </citation>
    <scope>NUCLEOTIDE SEQUENCE [LARGE SCALE GENOMIC DNA]</scope>
    <source>
        <strain evidence="2">cv. Stackhouse</strain>
    </source>
</reference>